<evidence type="ECO:0000259" key="14">
    <source>
        <dbReference type="PROSITE" id="PS50885"/>
    </source>
</evidence>
<sequence>MLSSLRTVLMLQVALPVLAMLGLILAIALTLVGNFMEERMQRDLQLVARTIHLPVSQALERKDLEQLQNSMASVFGMTEVYGAYLFDAEGQRLSSFGAVNPTQQQASRALELISEGEFAQYERIRGRNVYSFFMPLFDNTGQPSGLLQVTRLRSDIEKGLQQLRLWAWGGFLVIACLIMLVLMLTHQRAIGRPLSRLLSSIQQVREGDWRHRAALQGPSEVRELATGLNGMLDAIALAEQREAEQRSARTEMAERLRQTETLAALGQLSAGVAHELGAPLSVVDGRASRLLRVHQDSASQRELNEIRAQSSRMTAIIEQLLSYGRSSRARKRQLQVAALIARAQALLPEHAQSLELSQGENCVIEGDSLSLEQALVNLLRNAFQACPDGPVSLGWRVDRQQKSVTIHVDDGGPGITEEMAAQVFEPFVTSKAPGEGSGLGLAIVRRVMREHDGEVCLAESQLGGARFELILPLKEVQEND</sequence>
<dbReference type="SUPFAM" id="SSF47384">
    <property type="entry name" value="Homodimeric domain of signal transducing histidine kinase"/>
    <property type="match status" value="1"/>
</dbReference>
<dbReference type="STRING" id="1286106.MPL1_02026"/>
<comment type="caution">
    <text evidence="15">The sequence shown here is derived from an EMBL/GenBank/DDBJ whole genome shotgun (WGS) entry which is preliminary data.</text>
</comment>
<dbReference type="PROSITE" id="PS50109">
    <property type="entry name" value="HIS_KIN"/>
    <property type="match status" value="1"/>
</dbReference>
<evidence type="ECO:0000259" key="13">
    <source>
        <dbReference type="PROSITE" id="PS50109"/>
    </source>
</evidence>
<dbReference type="PRINTS" id="PR00344">
    <property type="entry name" value="BCTRLSENSOR"/>
</dbReference>
<keyword evidence="5" id="KW-0597">Phosphoprotein</keyword>
<evidence type="ECO:0000313" key="15">
    <source>
        <dbReference type="EMBL" id="EMR14037.1"/>
    </source>
</evidence>
<keyword evidence="11 12" id="KW-0472">Membrane</keyword>
<comment type="subcellular location">
    <subcellularLocation>
        <location evidence="2">Cell membrane</location>
        <topology evidence="2">Multi-pass membrane protein</topology>
    </subcellularLocation>
</comment>
<evidence type="ECO:0000256" key="9">
    <source>
        <dbReference type="ARBA" id="ARBA00022989"/>
    </source>
</evidence>
<dbReference type="Gene3D" id="1.10.287.130">
    <property type="match status" value="1"/>
</dbReference>
<evidence type="ECO:0000256" key="3">
    <source>
        <dbReference type="ARBA" id="ARBA00012438"/>
    </source>
</evidence>
<evidence type="ECO:0000256" key="4">
    <source>
        <dbReference type="ARBA" id="ARBA00022475"/>
    </source>
</evidence>
<dbReference type="GO" id="GO:0005886">
    <property type="term" value="C:plasma membrane"/>
    <property type="evidence" value="ECO:0007669"/>
    <property type="project" value="UniProtKB-SubCell"/>
</dbReference>
<dbReference type="PATRIC" id="fig|1286106.3.peg.408"/>
<dbReference type="Pfam" id="PF00672">
    <property type="entry name" value="HAMP"/>
    <property type="match status" value="1"/>
</dbReference>
<dbReference type="InterPro" id="IPR005467">
    <property type="entry name" value="His_kinase_dom"/>
</dbReference>
<dbReference type="SMART" id="SM00388">
    <property type="entry name" value="HisKA"/>
    <property type="match status" value="1"/>
</dbReference>
<accession>M7P3E4</accession>
<evidence type="ECO:0000256" key="6">
    <source>
        <dbReference type="ARBA" id="ARBA00022679"/>
    </source>
</evidence>
<proteinExistence type="predicted"/>
<dbReference type="PANTHER" id="PTHR45436">
    <property type="entry name" value="SENSOR HISTIDINE KINASE YKOH"/>
    <property type="match status" value="1"/>
</dbReference>
<dbReference type="SUPFAM" id="SSF158472">
    <property type="entry name" value="HAMP domain-like"/>
    <property type="match status" value="1"/>
</dbReference>
<keyword evidence="6" id="KW-0808">Transferase</keyword>
<dbReference type="InterPro" id="IPR003661">
    <property type="entry name" value="HisK_dim/P_dom"/>
</dbReference>
<dbReference type="EMBL" id="APHR01000009">
    <property type="protein sequence ID" value="EMR14037.1"/>
    <property type="molecule type" value="Genomic_DNA"/>
</dbReference>
<dbReference type="eggNOG" id="COG4191">
    <property type="taxonomic scope" value="Bacteria"/>
</dbReference>
<evidence type="ECO:0000256" key="7">
    <source>
        <dbReference type="ARBA" id="ARBA00022692"/>
    </source>
</evidence>
<evidence type="ECO:0000313" key="16">
    <source>
        <dbReference type="Proteomes" id="UP000012019"/>
    </source>
</evidence>
<dbReference type="Pfam" id="PF00512">
    <property type="entry name" value="HisKA"/>
    <property type="match status" value="1"/>
</dbReference>
<evidence type="ECO:0000256" key="8">
    <source>
        <dbReference type="ARBA" id="ARBA00022777"/>
    </source>
</evidence>
<feature type="domain" description="HAMP" evidence="14">
    <location>
        <begin position="188"/>
        <end position="240"/>
    </location>
</feature>
<feature type="domain" description="Histidine kinase" evidence="13">
    <location>
        <begin position="271"/>
        <end position="475"/>
    </location>
</feature>
<evidence type="ECO:0000256" key="12">
    <source>
        <dbReference type="SAM" id="Phobius"/>
    </source>
</evidence>
<dbReference type="CDD" id="cd06225">
    <property type="entry name" value="HAMP"/>
    <property type="match status" value="1"/>
</dbReference>
<keyword evidence="4" id="KW-1003">Cell membrane</keyword>
<dbReference type="Proteomes" id="UP000012019">
    <property type="component" value="Unassembled WGS sequence"/>
</dbReference>
<protein>
    <recommendedName>
        <fullName evidence="3">histidine kinase</fullName>
        <ecNumber evidence="3">2.7.13.3</ecNumber>
    </recommendedName>
</protein>
<name>M7P3E4_9GAMM</name>
<dbReference type="InterPro" id="IPR036097">
    <property type="entry name" value="HisK_dim/P_sf"/>
</dbReference>
<keyword evidence="10" id="KW-0902">Two-component regulatory system</keyword>
<dbReference type="InterPro" id="IPR003660">
    <property type="entry name" value="HAMP_dom"/>
</dbReference>
<dbReference type="PROSITE" id="PS50885">
    <property type="entry name" value="HAMP"/>
    <property type="match status" value="1"/>
</dbReference>
<dbReference type="AlphaFoldDB" id="M7P3E4"/>
<dbReference type="InterPro" id="IPR036890">
    <property type="entry name" value="HATPase_C_sf"/>
</dbReference>
<dbReference type="InterPro" id="IPR004358">
    <property type="entry name" value="Sig_transdc_His_kin-like_C"/>
</dbReference>
<dbReference type="SUPFAM" id="SSF55874">
    <property type="entry name" value="ATPase domain of HSP90 chaperone/DNA topoisomerase II/histidine kinase"/>
    <property type="match status" value="1"/>
</dbReference>
<feature type="transmembrane region" description="Helical" evidence="12">
    <location>
        <begin position="12"/>
        <end position="32"/>
    </location>
</feature>
<dbReference type="Gene3D" id="3.30.565.10">
    <property type="entry name" value="Histidine kinase-like ATPase, C-terminal domain"/>
    <property type="match status" value="1"/>
</dbReference>
<dbReference type="SMART" id="SM00387">
    <property type="entry name" value="HATPase_c"/>
    <property type="match status" value="1"/>
</dbReference>
<keyword evidence="7 12" id="KW-0812">Transmembrane</keyword>
<comment type="catalytic activity">
    <reaction evidence="1">
        <text>ATP + protein L-histidine = ADP + protein N-phospho-L-histidine.</text>
        <dbReference type="EC" id="2.7.13.3"/>
    </reaction>
</comment>
<dbReference type="EC" id="2.7.13.3" evidence="3"/>
<evidence type="ECO:0000256" key="10">
    <source>
        <dbReference type="ARBA" id="ARBA00023012"/>
    </source>
</evidence>
<dbReference type="CDD" id="cd00082">
    <property type="entry name" value="HisKA"/>
    <property type="match status" value="1"/>
</dbReference>
<evidence type="ECO:0000256" key="2">
    <source>
        <dbReference type="ARBA" id="ARBA00004651"/>
    </source>
</evidence>
<dbReference type="GO" id="GO:0000155">
    <property type="term" value="F:phosphorelay sensor kinase activity"/>
    <property type="evidence" value="ECO:0007669"/>
    <property type="project" value="InterPro"/>
</dbReference>
<keyword evidence="9 12" id="KW-1133">Transmembrane helix</keyword>
<dbReference type="PANTHER" id="PTHR45436:SF5">
    <property type="entry name" value="SENSOR HISTIDINE KINASE TRCS"/>
    <property type="match status" value="1"/>
</dbReference>
<feature type="transmembrane region" description="Helical" evidence="12">
    <location>
        <begin position="165"/>
        <end position="184"/>
    </location>
</feature>
<keyword evidence="16" id="KW-1185">Reference proteome</keyword>
<evidence type="ECO:0000256" key="5">
    <source>
        <dbReference type="ARBA" id="ARBA00022553"/>
    </source>
</evidence>
<dbReference type="InterPro" id="IPR050428">
    <property type="entry name" value="TCS_sensor_his_kinase"/>
</dbReference>
<dbReference type="Gene3D" id="6.10.340.10">
    <property type="match status" value="1"/>
</dbReference>
<reference evidence="15 16" key="1">
    <citation type="journal article" date="2013" name="Genome Announc.">
        <title>Draft Genome Sequence of Methylophaga lonarensis MPLT, a Haloalkaliphilic (Non-Methane-Utilizing) Methylotroph.</title>
        <authorList>
            <person name="Shetty S.A."/>
            <person name="Marathe N.P."/>
            <person name="Munot H."/>
            <person name="Antony C.P."/>
            <person name="Dhotre D.P."/>
            <person name="Murrell J.C."/>
            <person name="Shouche Y.S."/>
        </authorList>
    </citation>
    <scope>NUCLEOTIDE SEQUENCE [LARGE SCALE GENOMIC DNA]</scope>
    <source>
        <strain evidence="15 16">MPL</strain>
    </source>
</reference>
<organism evidence="15 16">
    <name type="scientific">Methylophaga lonarensis MPL</name>
    <dbReference type="NCBI Taxonomy" id="1286106"/>
    <lineage>
        <taxon>Bacteria</taxon>
        <taxon>Pseudomonadati</taxon>
        <taxon>Pseudomonadota</taxon>
        <taxon>Gammaproteobacteria</taxon>
        <taxon>Thiotrichales</taxon>
        <taxon>Piscirickettsiaceae</taxon>
        <taxon>Methylophaga</taxon>
    </lineage>
</organism>
<dbReference type="SMART" id="SM00304">
    <property type="entry name" value="HAMP"/>
    <property type="match status" value="1"/>
</dbReference>
<evidence type="ECO:0000256" key="11">
    <source>
        <dbReference type="ARBA" id="ARBA00023136"/>
    </source>
</evidence>
<dbReference type="InterPro" id="IPR029151">
    <property type="entry name" value="Sensor-like_sf"/>
</dbReference>
<dbReference type="SUPFAM" id="SSF103190">
    <property type="entry name" value="Sensory domain-like"/>
    <property type="match status" value="1"/>
</dbReference>
<keyword evidence="8 15" id="KW-0418">Kinase</keyword>
<dbReference type="InterPro" id="IPR003594">
    <property type="entry name" value="HATPase_dom"/>
</dbReference>
<gene>
    <name evidence="15" type="ORF">MPL1_02026</name>
</gene>
<evidence type="ECO:0000256" key="1">
    <source>
        <dbReference type="ARBA" id="ARBA00000085"/>
    </source>
</evidence>
<dbReference type="Pfam" id="PF02518">
    <property type="entry name" value="HATPase_c"/>
    <property type="match status" value="1"/>
</dbReference>